<dbReference type="AlphaFoldDB" id="A0A1H3NN59"/>
<feature type="domain" description="Helix-turn-helix" evidence="2">
    <location>
        <begin position="3"/>
        <end position="52"/>
    </location>
</feature>
<dbReference type="RefSeq" id="WP_089894680.1">
    <property type="nucleotide sequence ID" value="NZ_FNPR01000012.1"/>
</dbReference>
<dbReference type="GeneID" id="78125979"/>
<dbReference type="SUPFAM" id="SSF46955">
    <property type="entry name" value="Putative DNA-binding domain"/>
    <property type="match status" value="1"/>
</dbReference>
<reference evidence="3 4" key="1">
    <citation type="submission" date="2016-10" db="EMBL/GenBank/DDBJ databases">
        <authorList>
            <person name="de Groot N.N."/>
        </authorList>
    </citation>
    <scope>NUCLEOTIDE SEQUENCE [LARGE SCALE GENOMIC DNA]</scope>
    <source>
        <strain evidence="3 4">DSM 24677</strain>
    </source>
</reference>
<dbReference type="Proteomes" id="UP000199026">
    <property type="component" value="Unassembled WGS sequence"/>
</dbReference>
<dbReference type="Pfam" id="PF12728">
    <property type="entry name" value="HTH_17"/>
    <property type="match status" value="1"/>
</dbReference>
<name>A0A1H3NN59_9RHOB</name>
<evidence type="ECO:0000259" key="2">
    <source>
        <dbReference type="Pfam" id="PF12728"/>
    </source>
</evidence>
<sequence length="167" mass="19195">MMFSPAKAATKAGVSRKTVMNSIKSLELPAHRNNQNHWVIRPTDLANWIRERDKRSPKVLRENARGIPPLAPTPQHELDALKAQLQLSFVKQRLEASEQDNEKLKQEVVELKAELKESRDQMNQVWREVTDKLVSLARPHKRRGPFVLTEDMRADGGKDNITNLFID</sequence>
<protein>
    <submittedName>
        <fullName evidence="3">Helix-turn-helix domain-containing protein</fullName>
    </submittedName>
</protein>
<dbReference type="InterPro" id="IPR009061">
    <property type="entry name" value="DNA-bd_dom_put_sf"/>
</dbReference>
<keyword evidence="4" id="KW-1185">Reference proteome</keyword>
<organism evidence="3 4">
    <name type="scientific">Lentibacter algarum</name>
    <dbReference type="NCBI Taxonomy" id="576131"/>
    <lineage>
        <taxon>Bacteria</taxon>
        <taxon>Pseudomonadati</taxon>
        <taxon>Pseudomonadota</taxon>
        <taxon>Alphaproteobacteria</taxon>
        <taxon>Rhodobacterales</taxon>
        <taxon>Roseobacteraceae</taxon>
        <taxon>Lentibacter</taxon>
    </lineage>
</organism>
<accession>A0A1H3NN59</accession>
<keyword evidence="1" id="KW-0175">Coiled coil</keyword>
<feature type="coiled-coil region" evidence="1">
    <location>
        <begin position="87"/>
        <end position="121"/>
    </location>
</feature>
<evidence type="ECO:0000256" key="1">
    <source>
        <dbReference type="SAM" id="Coils"/>
    </source>
</evidence>
<evidence type="ECO:0000313" key="3">
    <source>
        <dbReference type="EMBL" id="SDY89639.1"/>
    </source>
</evidence>
<dbReference type="InterPro" id="IPR041657">
    <property type="entry name" value="HTH_17"/>
</dbReference>
<dbReference type="EMBL" id="FNPR01000012">
    <property type="protein sequence ID" value="SDY89639.1"/>
    <property type="molecule type" value="Genomic_DNA"/>
</dbReference>
<dbReference type="OrthoDB" id="7281306at2"/>
<evidence type="ECO:0000313" key="4">
    <source>
        <dbReference type="Proteomes" id="UP000199026"/>
    </source>
</evidence>
<gene>
    <name evidence="3" type="ORF">SAMN05444486_1124</name>
</gene>
<proteinExistence type="predicted"/>